<accession>A0A2N6VNC5</accession>
<dbReference type="GO" id="GO:0005737">
    <property type="term" value="C:cytoplasm"/>
    <property type="evidence" value="ECO:0007669"/>
    <property type="project" value="UniProtKB-SubCell"/>
</dbReference>
<organism evidence="11 12">
    <name type="scientific">Brevibacterium paucivorans</name>
    <dbReference type="NCBI Taxonomy" id="170994"/>
    <lineage>
        <taxon>Bacteria</taxon>
        <taxon>Bacillati</taxon>
        <taxon>Actinomycetota</taxon>
        <taxon>Actinomycetes</taxon>
        <taxon>Micrococcales</taxon>
        <taxon>Brevibacteriaceae</taxon>
        <taxon>Brevibacterium</taxon>
    </lineage>
</organism>
<evidence type="ECO:0000313" key="12">
    <source>
        <dbReference type="Proteomes" id="UP000235598"/>
    </source>
</evidence>
<comment type="subcellular location">
    <subcellularLocation>
        <location evidence="8">Cytoplasm</location>
    </subcellularLocation>
</comment>
<evidence type="ECO:0000256" key="7">
    <source>
        <dbReference type="ARBA" id="ARBA00044507"/>
    </source>
</evidence>
<evidence type="ECO:0000313" key="11">
    <source>
        <dbReference type="EMBL" id="PMD05651.1"/>
    </source>
</evidence>
<dbReference type="EC" id="2.9.1.1" evidence="8"/>
<dbReference type="GO" id="GO:0001514">
    <property type="term" value="P:selenocysteine incorporation"/>
    <property type="evidence" value="ECO:0007669"/>
    <property type="project" value="UniProtKB-UniRule"/>
</dbReference>
<dbReference type="SUPFAM" id="SSF53383">
    <property type="entry name" value="PLP-dependent transferases"/>
    <property type="match status" value="1"/>
</dbReference>
<evidence type="ECO:0000256" key="1">
    <source>
        <dbReference type="ARBA" id="ARBA00001933"/>
    </source>
</evidence>
<keyword evidence="2 8" id="KW-0963">Cytoplasm</keyword>
<feature type="modified residue" description="N6-(pyridoxal phosphate)lysine" evidence="8 9">
    <location>
        <position position="284"/>
    </location>
</feature>
<dbReference type="NCBIfam" id="TIGR00474">
    <property type="entry name" value="selA"/>
    <property type="match status" value="1"/>
</dbReference>
<keyword evidence="5 8" id="KW-0648">Protein biosynthesis</keyword>
<keyword evidence="6 8" id="KW-0711">Selenium</keyword>
<evidence type="ECO:0000256" key="8">
    <source>
        <dbReference type="HAMAP-Rule" id="MF_00423"/>
    </source>
</evidence>
<dbReference type="Pfam" id="PF03841">
    <property type="entry name" value="SelA"/>
    <property type="match status" value="1"/>
</dbReference>
<dbReference type="HAMAP" id="MF_00423">
    <property type="entry name" value="SelA"/>
    <property type="match status" value="1"/>
</dbReference>
<evidence type="ECO:0000256" key="2">
    <source>
        <dbReference type="ARBA" id="ARBA00022490"/>
    </source>
</evidence>
<evidence type="ECO:0000259" key="10">
    <source>
        <dbReference type="Pfam" id="PF12390"/>
    </source>
</evidence>
<comment type="cofactor">
    <cofactor evidence="1 8 9">
        <name>pyridoxal 5'-phosphate</name>
        <dbReference type="ChEBI" id="CHEBI:597326"/>
    </cofactor>
</comment>
<dbReference type="GO" id="GO:0004125">
    <property type="term" value="F:L-seryl-tRNA(Sec) selenium transferase activity"/>
    <property type="evidence" value="ECO:0007669"/>
    <property type="project" value="UniProtKB-UniRule"/>
</dbReference>
<dbReference type="Gene3D" id="3.90.1150.180">
    <property type="match status" value="1"/>
</dbReference>
<dbReference type="RefSeq" id="WP_102238672.1">
    <property type="nucleotide sequence ID" value="NZ_PNHK01000002.1"/>
</dbReference>
<dbReference type="InterPro" id="IPR004534">
    <property type="entry name" value="SelA_trans"/>
</dbReference>
<reference evidence="11 12" key="1">
    <citation type="submission" date="2017-09" db="EMBL/GenBank/DDBJ databases">
        <title>Bacterial strain isolated from the female urinary microbiota.</title>
        <authorList>
            <person name="Thomas-White K."/>
            <person name="Kumar N."/>
            <person name="Forster S."/>
            <person name="Putonti C."/>
            <person name="Lawley T."/>
            <person name="Wolfe A.J."/>
        </authorList>
    </citation>
    <scope>NUCLEOTIDE SEQUENCE [LARGE SCALE GENOMIC DNA]</scope>
    <source>
        <strain evidence="11 12">UMB1301</strain>
    </source>
</reference>
<gene>
    <name evidence="8 11" type="primary">selA</name>
    <name evidence="11" type="ORF">CJ199_06500</name>
</gene>
<dbReference type="Gene3D" id="3.40.640.10">
    <property type="entry name" value="Type I PLP-dependent aspartate aminotransferase-like (Major domain)"/>
    <property type="match status" value="1"/>
</dbReference>
<dbReference type="AlphaFoldDB" id="A0A2N6VNC5"/>
<dbReference type="Pfam" id="PF12390">
    <property type="entry name" value="Se-cys_synth_N"/>
    <property type="match status" value="1"/>
</dbReference>
<dbReference type="InterPro" id="IPR015424">
    <property type="entry name" value="PyrdxlP-dep_Trfase"/>
</dbReference>
<dbReference type="InterPro" id="IPR018319">
    <property type="entry name" value="SelA-like"/>
</dbReference>
<dbReference type="PANTHER" id="PTHR32328">
    <property type="entry name" value="L-SERYL-TRNA(SEC) SELENIUM TRANSFERASE"/>
    <property type="match status" value="1"/>
</dbReference>
<comment type="caution">
    <text evidence="11">The sequence shown here is derived from an EMBL/GenBank/DDBJ whole genome shotgun (WGS) entry which is preliminary data.</text>
</comment>
<name>A0A2N6VNC5_9MICO</name>
<evidence type="ECO:0000256" key="6">
    <source>
        <dbReference type="ARBA" id="ARBA00023266"/>
    </source>
</evidence>
<dbReference type="Proteomes" id="UP000235598">
    <property type="component" value="Unassembled WGS sequence"/>
</dbReference>
<evidence type="ECO:0000256" key="4">
    <source>
        <dbReference type="ARBA" id="ARBA00022898"/>
    </source>
</evidence>
<dbReference type="InterPro" id="IPR025862">
    <property type="entry name" value="SelA_trans_N_dom"/>
</dbReference>
<comment type="similarity">
    <text evidence="7 8">Belongs to the SelA family.</text>
</comment>
<dbReference type="GO" id="GO:0001717">
    <property type="term" value="P:conversion of seryl-tRNAsec to selenocys-tRNAsec"/>
    <property type="evidence" value="ECO:0007669"/>
    <property type="project" value="UniProtKB-UniRule"/>
</dbReference>
<proteinExistence type="inferred from homology"/>
<dbReference type="EMBL" id="PNHK01000002">
    <property type="protein sequence ID" value="PMD05651.1"/>
    <property type="molecule type" value="Genomic_DNA"/>
</dbReference>
<evidence type="ECO:0000256" key="3">
    <source>
        <dbReference type="ARBA" id="ARBA00022679"/>
    </source>
</evidence>
<comment type="catalytic activity">
    <reaction evidence="8">
        <text>L-seryl-tRNA(Sec) + selenophosphate + H(+) = L-selenocysteinyl-tRNA(Sec) + phosphate</text>
        <dbReference type="Rhea" id="RHEA:22728"/>
        <dbReference type="Rhea" id="RHEA-COMP:9742"/>
        <dbReference type="Rhea" id="RHEA-COMP:9743"/>
        <dbReference type="ChEBI" id="CHEBI:15378"/>
        <dbReference type="ChEBI" id="CHEBI:16144"/>
        <dbReference type="ChEBI" id="CHEBI:43474"/>
        <dbReference type="ChEBI" id="CHEBI:78533"/>
        <dbReference type="ChEBI" id="CHEBI:78573"/>
        <dbReference type="EC" id="2.9.1.1"/>
    </reaction>
</comment>
<feature type="domain" description="L-seryl-tRNA selenium transferase N-terminal" evidence="10">
    <location>
        <begin position="6"/>
        <end position="45"/>
    </location>
</feature>
<dbReference type="InterPro" id="IPR015421">
    <property type="entry name" value="PyrdxlP-dep_Trfase_major"/>
</dbReference>
<keyword evidence="4 8" id="KW-0663">Pyridoxal phosphate</keyword>
<evidence type="ECO:0000256" key="9">
    <source>
        <dbReference type="PIRSR" id="PIRSR618319-50"/>
    </source>
</evidence>
<comment type="pathway">
    <text evidence="8">Aminoacyl-tRNA biosynthesis; selenocysteinyl-tRNA(Sec) biosynthesis; selenocysteinyl-tRNA(Sec) from L-seryl-tRNA(Sec) (bacterial route): step 1/1.</text>
</comment>
<protein>
    <recommendedName>
        <fullName evidence="8">L-seryl-tRNA(Sec) selenium transferase</fullName>
        <ecNumber evidence="8">2.9.1.1</ecNumber>
    </recommendedName>
    <alternativeName>
        <fullName evidence="8">Selenocysteine synthase</fullName>
        <shortName evidence="8">Sec synthase</shortName>
    </alternativeName>
    <alternativeName>
        <fullName evidence="8">Selenocysteinyl-tRNA(Sec) synthase</fullName>
    </alternativeName>
</protein>
<sequence>MSEDPRRNLPRTDTLLASDWVRAASTHLNATTTRAIVRRHLDRARTQPSFTSATFRDDLVAELTRFNSGIYRATVNATGVVVHTNLGRAPLSPWASEVAQHTAAYVDIEMDLESGKRGRRGVETTDALTLHVPAAEDALVVNNCASALMLVAAQSRPGRLLLSRGEFVEIGAGFRLHELMRSVGATITEVGSTNRTHLADYRRECEAGEVSAILKIHPSNYAQSGFTSSPSTQALAELAREYDVPLVVDIGSGLLAPNPHLPNEPDATSELEAGADVVLFSGDKLLGGPQAGIILGKRQLVTQLATHPLARAVRASKFVLATLAATVVGEEPPVHTYVGLSSENLRERTATLVATLNAAEVAVEITPHAGRVGGGGGTGVELPGWAVLLPESFAKPLRVGEPSVVTHVQDGACLVDVRCVDPADDYVLASRIIECAQAAGNAGAETERTDR</sequence>
<keyword evidence="3 8" id="KW-0808">Transferase</keyword>
<dbReference type="OrthoDB" id="9787096at2"/>
<dbReference type="PANTHER" id="PTHR32328:SF0">
    <property type="entry name" value="L-SERYL-TRNA(SEC) SELENIUM TRANSFERASE"/>
    <property type="match status" value="1"/>
</dbReference>
<dbReference type="UniPathway" id="UPA00906">
    <property type="reaction ID" value="UER00896"/>
</dbReference>
<comment type="function">
    <text evidence="8">Converts seryl-tRNA(Sec) to selenocysteinyl-tRNA(Sec) required for selenoprotein biosynthesis.</text>
</comment>
<evidence type="ECO:0000256" key="5">
    <source>
        <dbReference type="ARBA" id="ARBA00022917"/>
    </source>
</evidence>